<evidence type="ECO:0000313" key="5">
    <source>
        <dbReference type="Proteomes" id="UP001497512"/>
    </source>
</evidence>
<evidence type="ECO:0000313" key="4">
    <source>
        <dbReference type="EMBL" id="CAK9222987.1"/>
    </source>
</evidence>
<keyword evidence="2 3" id="KW-0472">Membrane</keyword>
<reference evidence="4" key="1">
    <citation type="submission" date="2024-02" db="EMBL/GenBank/DDBJ databases">
        <authorList>
            <consortium name="ELIXIR-Norway"/>
            <consortium name="Elixir Norway"/>
        </authorList>
    </citation>
    <scope>NUCLEOTIDE SEQUENCE</scope>
</reference>
<dbReference type="EMBL" id="OZ019896">
    <property type="protein sequence ID" value="CAK9222987.1"/>
    <property type="molecule type" value="Genomic_DNA"/>
</dbReference>
<evidence type="ECO:0000256" key="2">
    <source>
        <dbReference type="ARBA" id="ARBA00023136"/>
    </source>
</evidence>
<dbReference type="SUPFAM" id="SSF69593">
    <property type="entry name" value="Glycerol-3-phosphate (1)-acyltransferase"/>
    <property type="match status" value="1"/>
</dbReference>
<keyword evidence="3" id="KW-1133">Transmembrane helix</keyword>
<comment type="subcellular location">
    <subcellularLocation>
        <location evidence="1">Membrane</location>
    </subcellularLocation>
</comment>
<keyword evidence="5" id="KW-1185">Reference proteome</keyword>
<organism evidence="4 5">
    <name type="scientific">Sphagnum troendelagicum</name>
    <dbReference type="NCBI Taxonomy" id="128251"/>
    <lineage>
        <taxon>Eukaryota</taxon>
        <taxon>Viridiplantae</taxon>
        <taxon>Streptophyta</taxon>
        <taxon>Embryophyta</taxon>
        <taxon>Bryophyta</taxon>
        <taxon>Sphagnophytina</taxon>
        <taxon>Sphagnopsida</taxon>
        <taxon>Sphagnales</taxon>
        <taxon>Sphagnaceae</taxon>
        <taxon>Sphagnum</taxon>
    </lineage>
</organism>
<dbReference type="PANTHER" id="PTHR15486">
    <property type="entry name" value="ANCIENT UBIQUITOUS PROTEIN"/>
    <property type="match status" value="1"/>
</dbReference>
<dbReference type="Proteomes" id="UP001497512">
    <property type="component" value="Chromosome 4"/>
</dbReference>
<keyword evidence="3" id="KW-0812">Transmembrane</keyword>
<accession>A0ABP0UJE1</accession>
<dbReference type="PANTHER" id="PTHR15486:SF96">
    <property type="entry name" value="LIPID DROPLET-REGULATING VLDL ASSEMBLY FACTOR AUP1"/>
    <property type="match status" value="1"/>
</dbReference>
<gene>
    <name evidence="4" type="ORF">CSSPTR1EN2_LOCUS16606</name>
</gene>
<evidence type="ECO:0000256" key="1">
    <source>
        <dbReference type="ARBA" id="ARBA00004370"/>
    </source>
</evidence>
<evidence type="ECO:0000256" key="3">
    <source>
        <dbReference type="SAM" id="Phobius"/>
    </source>
</evidence>
<name>A0ABP0UJE1_9BRYO</name>
<feature type="transmembrane region" description="Helical" evidence="3">
    <location>
        <begin position="48"/>
        <end position="73"/>
    </location>
</feature>
<protein>
    <recommendedName>
        <fullName evidence="6">Glycerol-3-phosphate acyltransferase</fullName>
    </recommendedName>
</protein>
<evidence type="ECO:0008006" key="6">
    <source>
        <dbReference type="Google" id="ProtNLM"/>
    </source>
</evidence>
<sequence length="162" mass="18183">MRTHKCVCVIQEGYIVPTNTNVEPTTRGNLPKRLVFYDGRLVQRPTPFLALIMLLWMPMGFVLAVMSIAAGVFPMAWRYFLVRVVTKGKPPTPAQNKNGKRGVLFVCSHRTMLDPIFLSVALGRPVTAVTYSIFRLSHMIAPIKTAAFTRTERKMLPIFAGC</sequence>
<proteinExistence type="predicted"/>